<dbReference type="AlphaFoldDB" id="A0A7I7XCN0"/>
<keyword evidence="3" id="KW-1185">Reference proteome</keyword>
<dbReference type="KEGG" id="mmag:MMAD_18140"/>
<dbReference type="EMBL" id="AP022610">
    <property type="protein sequence ID" value="BBZ27519.1"/>
    <property type="molecule type" value="Genomic_DNA"/>
</dbReference>
<feature type="compositionally biased region" description="Polar residues" evidence="1">
    <location>
        <begin position="142"/>
        <end position="151"/>
    </location>
</feature>
<accession>A0A7I7XCN0</accession>
<organism evidence="2 3">
    <name type="scientific">Mycolicibacterium madagascariense</name>
    <dbReference type="NCBI Taxonomy" id="212765"/>
    <lineage>
        <taxon>Bacteria</taxon>
        <taxon>Bacillati</taxon>
        <taxon>Actinomycetota</taxon>
        <taxon>Actinomycetes</taxon>
        <taxon>Mycobacteriales</taxon>
        <taxon>Mycobacteriaceae</taxon>
        <taxon>Mycolicibacterium</taxon>
    </lineage>
</organism>
<reference evidence="2 3" key="1">
    <citation type="journal article" date="2019" name="Emerg. Microbes Infect.">
        <title>Comprehensive subspecies identification of 175 nontuberculous mycobacteria species based on 7547 genomic profiles.</title>
        <authorList>
            <person name="Matsumoto Y."/>
            <person name="Kinjo T."/>
            <person name="Motooka D."/>
            <person name="Nabeya D."/>
            <person name="Jung N."/>
            <person name="Uechi K."/>
            <person name="Horii T."/>
            <person name="Iida T."/>
            <person name="Fujita J."/>
            <person name="Nakamura S."/>
        </authorList>
    </citation>
    <scope>NUCLEOTIDE SEQUENCE [LARGE SCALE GENOMIC DNA]</scope>
    <source>
        <strain evidence="2 3">JCM 13574</strain>
    </source>
</reference>
<evidence type="ECO:0000313" key="3">
    <source>
        <dbReference type="Proteomes" id="UP000466517"/>
    </source>
</evidence>
<protein>
    <recommendedName>
        <fullName evidence="4">PPOX class F420-dependent enzyme</fullName>
    </recommendedName>
</protein>
<dbReference type="InterPro" id="IPR012349">
    <property type="entry name" value="Split_barrel_FMN-bd"/>
</dbReference>
<sequence>MLLTTAPFFSPAGRDWQRSTRLIVDSQVRKANRQKAAARRLGNLRHDPRIDVLAVDPVNPMRYVEIRGTATLQEISDDQSKLGPLKEHAEKYALPEEAARIPAGVHVAQIRITPHKVNYFDRQRSQMGPATQQVRPGDPQRTGPSRESSCLTGEDVAGDTSLPSRSVER</sequence>
<gene>
    <name evidence="2" type="ORF">MMAD_18140</name>
</gene>
<dbReference type="Proteomes" id="UP000466517">
    <property type="component" value="Chromosome"/>
</dbReference>
<evidence type="ECO:0000313" key="2">
    <source>
        <dbReference type="EMBL" id="BBZ27519.1"/>
    </source>
</evidence>
<feature type="region of interest" description="Disordered" evidence="1">
    <location>
        <begin position="125"/>
        <end position="169"/>
    </location>
</feature>
<evidence type="ECO:0008006" key="4">
    <source>
        <dbReference type="Google" id="ProtNLM"/>
    </source>
</evidence>
<dbReference type="Gene3D" id="2.30.110.10">
    <property type="entry name" value="Electron Transport, Fmn-binding Protein, Chain A"/>
    <property type="match status" value="1"/>
</dbReference>
<proteinExistence type="predicted"/>
<name>A0A7I7XCN0_9MYCO</name>
<evidence type="ECO:0000256" key="1">
    <source>
        <dbReference type="SAM" id="MobiDB-lite"/>
    </source>
</evidence>
<feature type="compositionally biased region" description="Polar residues" evidence="1">
    <location>
        <begin position="125"/>
        <end position="134"/>
    </location>
</feature>
<dbReference type="SUPFAM" id="SSF50475">
    <property type="entry name" value="FMN-binding split barrel"/>
    <property type="match status" value="1"/>
</dbReference>
<dbReference type="RefSeq" id="WP_163735471.1">
    <property type="nucleotide sequence ID" value="NZ_AP022610.1"/>
</dbReference>